<keyword evidence="2" id="KW-1185">Reference proteome</keyword>
<name>A0A367RLF9_9NOSO</name>
<gene>
    <name evidence="1" type="ORF">A6770_15780</name>
</gene>
<dbReference type="AlphaFoldDB" id="A0A367RLF9"/>
<evidence type="ECO:0000313" key="1">
    <source>
        <dbReference type="EMBL" id="RCJ36484.1"/>
    </source>
</evidence>
<sequence>MKNTLFSIEIDRRFTLFENRGQIAEDRGTEAGEQGRKLCLGKGQKGKGKNLSFTLLRCPKGFNS</sequence>
<evidence type="ECO:0000313" key="2">
    <source>
        <dbReference type="Proteomes" id="UP000252107"/>
    </source>
</evidence>
<dbReference type="Proteomes" id="UP000252107">
    <property type="component" value="Unassembled WGS sequence"/>
</dbReference>
<proteinExistence type="predicted"/>
<organism evidence="1 2">
    <name type="scientific">Nostoc minutum NIES-26</name>
    <dbReference type="NCBI Taxonomy" id="1844469"/>
    <lineage>
        <taxon>Bacteria</taxon>
        <taxon>Bacillati</taxon>
        <taxon>Cyanobacteriota</taxon>
        <taxon>Cyanophyceae</taxon>
        <taxon>Nostocales</taxon>
        <taxon>Nostocaceae</taxon>
        <taxon>Nostoc</taxon>
    </lineage>
</organism>
<reference evidence="1" key="1">
    <citation type="submission" date="2016-04" db="EMBL/GenBank/DDBJ databases">
        <authorList>
            <person name="Tabuchi Yagui T.R."/>
        </authorList>
    </citation>
    <scope>NUCLEOTIDE SEQUENCE [LARGE SCALE GENOMIC DNA]</scope>
    <source>
        <strain evidence="1">NIES-26</strain>
    </source>
</reference>
<comment type="caution">
    <text evidence="1">The sequence shown here is derived from an EMBL/GenBank/DDBJ whole genome shotgun (WGS) entry which is preliminary data.</text>
</comment>
<accession>A0A367RLF9</accession>
<protein>
    <submittedName>
        <fullName evidence="1">Uncharacterized protein</fullName>
    </submittedName>
</protein>
<dbReference type="EMBL" id="LXQD01000142">
    <property type="protein sequence ID" value="RCJ36484.1"/>
    <property type="molecule type" value="Genomic_DNA"/>
</dbReference>